<protein>
    <submittedName>
        <fullName evidence="2">Uncharacterized protein</fullName>
    </submittedName>
</protein>
<dbReference type="AlphaFoldDB" id="E2ANK3"/>
<accession>E2ANK3</accession>
<name>E2ANK3_CAMFO</name>
<evidence type="ECO:0000313" key="3">
    <source>
        <dbReference type="Proteomes" id="UP000000311"/>
    </source>
</evidence>
<keyword evidence="3" id="KW-1185">Reference proteome</keyword>
<evidence type="ECO:0000256" key="1">
    <source>
        <dbReference type="SAM" id="MobiDB-lite"/>
    </source>
</evidence>
<dbReference type="Proteomes" id="UP000000311">
    <property type="component" value="Unassembled WGS sequence"/>
</dbReference>
<proteinExistence type="predicted"/>
<reference evidence="2 3" key="1">
    <citation type="journal article" date="2010" name="Science">
        <title>Genomic comparison of the ants Camponotus floridanus and Harpegnathos saltator.</title>
        <authorList>
            <person name="Bonasio R."/>
            <person name="Zhang G."/>
            <person name="Ye C."/>
            <person name="Mutti N.S."/>
            <person name="Fang X."/>
            <person name="Qin N."/>
            <person name="Donahue G."/>
            <person name="Yang P."/>
            <person name="Li Q."/>
            <person name="Li C."/>
            <person name="Zhang P."/>
            <person name="Huang Z."/>
            <person name="Berger S.L."/>
            <person name="Reinberg D."/>
            <person name="Wang J."/>
            <person name="Liebig J."/>
        </authorList>
    </citation>
    <scope>NUCLEOTIDE SEQUENCE [LARGE SCALE GENOMIC DNA]</scope>
    <source>
        <strain evidence="3">C129</strain>
    </source>
</reference>
<evidence type="ECO:0000313" key="2">
    <source>
        <dbReference type="EMBL" id="EFN64997.1"/>
    </source>
</evidence>
<feature type="region of interest" description="Disordered" evidence="1">
    <location>
        <begin position="119"/>
        <end position="145"/>
    </location>
</feature>
<dbReference type="InParanoid" id="E2ANK3"/>
<gene>
    <name evidence="2" type="ORF">EAG_08535</name>
</gene>
<organism evidence="3">
    <name type="scientific">Camponotus floridanus</name>
    <name type="common">Florida carpenter ant</name>
    <dbReference type="NCBI Taxonomy" id="104421"/>
    <lineage>
        <taxon>Eukaryota</taxon>
        <taxon>Metazoa</taxon>
        <taxon>Ecdysozoa</taxon>
        <taxon>Arthropoda</taxon>
        <taxon>Hexapoda</taxon>
        <taxon>Insecta</taxon>
        <taxon>Pterygota</taxon>
        <taxon>Neoptera</taxon>
        <taxon>Endopterygota</taxon>
        <taxon>Hymenoptera</taxon>
        <taxon>Apocrita</taxon>
        <taxon>Aculeata</taxon>
        <taxon>Formicoidea</taxon>
        <taxon>Formicidae</taxon>
        <taxon>Formicinae</taxon>
        <taxon>Camponotus</taxon>
    </lineage>
</organism>
<dbReference type="EMBL" id="GL441244">
    <property type="protein sequence ID" value="EFN64997.1"/>
    <property type="molecule type" value="Genomic_DNA"/>
</dbReference>
<sequence>MKSTKLFASIKRSMATFESILESILSTMSREPMGRVKRFRRRRDRIAPEVSCGPGREAGVPASLLFGFFDSRLDGGEKLGLKSGGKEGSIRLSVPPHCRDEKTWVLHTSLLFLGALSPPSRSGCESGGGRAGEKRARGGPGHAQLKGVNRPVVAVGVRRGAHQDIDESLRRGVFSTKRDVITLPPCLFVSVPAPLKTGCNNRLPSTSPLAVRNPDLAKNSSDCIRVSMSYTEKKNLVALIRILIDSTSIWLEIKLINNDARRGCSSNTHNQRVSVLFLTLLLKKMFQTKVIWFQGGHKVVSLPHNSKSTTMFWKAIEASYKNIEWKTRQPSHFQHGRVWMCGVRHLSLLEIRLIISDARRGCSSNTHNQRASVLFLALLLKCLRAEDVI</sequence>